<dbReference type="RefSeq" id="WP_145262455.1">
    <property type="nucleotide sequence ID" value="NZ_CP036316.1"/>
</dbReference>
<accession>A0A517T937</accession>
<dbReference type="AlphaFoldDB" id="A0A517T937"/>
<keyword evidence="2" id="KW-1185">Reference proteome</keyword>
<name>A0A517T937_9PLAN</name>
<proteinExistence type="predicted"/>
<evidence type="ECO:0008006" key="3">
    <source>
        <dbReference type="Google" id="ProtNLM"/>
    </source>
</evidence>
<evidence type="ECO:0000313" key="1">
    <source>
        <dbReference type="EMBL" id="QDT64904.1"/>
    </source>
</evidence>
<organism evidence="1 2">
    <name type="scientific">Calycomorphotria hydatis</name>
    <dbReference type="NCBI Taxonomy" id="2528027"/>
    <lineage>
        <taxon>Bacteria</taxon>
        <taxon>Pseudomonadati</taxon>
        <taxon>Planctomycetota</taxon>
        <taxon>Planctomycetia</taxon>
        <taxon>Planctomycetales</taxon>
        <taxon>Planctomycetaceae</taxon>
        <taxon>Calycomorphotria</taxon>
    </lineage>
</organism>
<dbReference type="Proteomes" id="UP000319976">
    <property type="component" value="Chromosome"/>
</dbReference>
<dbReference type="KEGG" id="chya:V22_21470"/>
<evidence type="ECO:0000313" key="2">
    <source>
        <dbReference type="Proteomes" id="UP000319976"/>
    </source>
</evidence>
<reference evidence="1 2" key="1">
    <citation type="submission" date="2019-02" db="EMBL/GenBank/DDBJ databases">
        <title>Deep-cultivation of Planctomycetes and their phenomic and genomic characterization uncovers novel biology.</title>
        <authorList>
            <person name="Wiegand S."/>
            <person name="Jogler M."/>
            <person name="Boedeker C."/>
            <person name="Pinto D."/>
            <person name="Vollmers J."/>
            <person name="Rivas-Marin E."/>
            <person name="Kohn T."/>
            <person name="Peeters S.H."/>
            <person name="Heuer A."/>
            <person name="Rast P."/>
            <person name="Oberbeckmann S."/>
            <person name="Bunk B."/>
            <person name="Jeske O."/>
            <person name="Meyerdierks A."/>
            <person name="Storesund J.E."/>
            <person name="Kallscheuer N."/>
            <person name="Luecker S."/>
            <person name="Lage O.M."/>
            <person name="Pohl T."/>
            <person name="Merkel B.J."/>
            <person name="Hornburger P."/>
            <person name="Mueller R.-W."/>
            <person name="Bruemmer F."/>
            <person name="Labrenz M."/>
            <person name="Spormann A.M."/>
            <person name="Op den Camp H."/>
            <person name="Overmann J."/>
            <person name="Amann R."/>
            <person name="Jetten M.S.M."/>
            <person name="Mascher T."/>
            <person name="Medema M.H."/>
            <person name="Devos D.P."/>
            <person name="Kaster A.-K."/>
            <person name="Ovreas L."/>
            <person name="Rohde M."/>
            <person name="Galperin M.Y."/>
            <person name="Jogler C."/>
        </authorList>
    </citation>
    <scope>NUCLEOTIDE SEQUENCE [LARGE SCALE GENOMIC DNA]</scope>
    <source>
        <strain evidence="1 2">V22</strain>
    </source>
</reference>
<dbReference type="EMBL" id="CP036316">
    <property type="protein sequence ID" value="QDT64904.1"/>
    <property type="molecule type" value="Genomic_DNA"/>
</dbReference>
<protein>
    <recommendedName>
        <fullName evidence="3">Integrase</fullName>
    </recommendedName>
</protein>
<dbReference type="OrthoDB" id="282151at2"/>
<gene>
    <name evidence="1" type="ORF">V22_21470</name>
</gene>
<sequence>MTVGRRIPKYRHYKPKNLGVVRIEGNEHYLGKYDSAASWEKYHRLIAEWISRDGTPETNSRPTDERRQLSISQVMLKYLTFARNYYVRD</sequence>